<sequence length="68" mass="7583">MESDSAEGAMLMFSQTQRSLSSTQDTDVKPSVDETDSSTQRKNPFEKAPLAKPHNSIEDDQFFVETDV</sequence>
<name>A0ABD2PL93_9PLAT</name>
<accession>A0ABD2PL93</accession>
<keyword evidence="3" id="KW-1185">Reference proteome</keyword>
<evidence type="ECO:0000313" key="3">
    <source>
        <dbReference type="Proteomes" id="UP001626550"/>
    </source>
</evidence>
<organism evidence="2 3">
    <name type="scientific">Cichlidogyrus casuarinus</name>
    <dbReference type="NCBI Taxonomy" id="1844966"/>
    <lineage>
        <taxon>Eukaryota</taxon>
        <taxon>Metazoa</taxon>
        <taxon>Spiralia</taxon>
        <taxon>Lophotrochozoa</taxon>
        <taxon>Platyhelminthes</taxon>
        <taxon>Monogenea</taxon>
        <taxon>Monopisthocotylea</taxon>
        <taxon>Dactylogyridea</taxon>
        <taxon>Ancyrocephalidae</taxon>
        <taxon>Cichlidogyrus</taxon>
    </lineage>
</organism>
<dbReference type="Proteomes" id="UP001626550">
    <property type="component" value="Unassembled WGS sequence"/>
</dbReference>
<proteinExistence type="predicted"/>
<evidence type="ECO:0000313" key="2">
    <source>
        <dbReference type="EMBL" id="KAL3308250.1"/>
    </source>
</evidence>
<evidence type="ECO:0000256" key="1">
    <source>
        <dbReference type="SAM" id="MobiDB-lite"/>
    </source>
</evidence>
<reference evidence="2 3" key="1">
    <citation type="submission" date="2024-11" db="EMBL/GenBank/DDBJ databases">
        <title>Adaptive evolution of stress response genes in parasites aligns with host niche diversity.</title>
        <authorList>
            <person name="Hahn C."/>
            <person name="Resl P."/>
        </authorList>
    </citation>
    <scope>NUCLEOTIDE SEQUENCE [LARGE SCALE GENOMIC DNA]</scope>
    <source>
        <strain evidence="2">EGGRZ-B1_66</strain>
        <tissue evidence="2">Body</tissue>
    </source>
</reference>
<dbReference type="AlphaFoldDB" id="A0ABD2PL93"/>
<feature type="compositionally biased region" description="Polar residues" evidence="1">
    <location>
        <begin position="13"/>
        <end position="25"/>
    </location>
</feature>
<protein>
    <submittedName>
        <fullName evidence="2">Uncharacterized protein</fullName>
    </submittedName>
</protein>
<feature type="compositionally biased region" description="Acidic residues" evidence="1">
    <location>
        <begin position="58"/>
        <end position="68"/>
    </location>
</feature>
<gene>
    <name evidence="2" type="ORF">Ciccas_013220</name>
</gene>
<dbReference type="EMBL" id="JBJKFK010005568">
    <property type="protein sequence ID" value="KAL3308250.1"/>
    <property type="molecule type" value="Genomic_DNA"/>
</dbReference>
<comment type="caution">
    <text evidence="2">The sequence shown here is derived from an EMBL/GenBank/DDBJ whole genome shotgun (WGS) entry which is preliminary data.</text>
</comment>
<feature type="region of interest" description="Disordered" evidence="1">
    <location>
        <begin position="1"/>
        <end position="68"/>
    </location>
</feature>